<keyword evidence="11" id="KW-1185">Reference proteome</keyword>
<keyword evidence="5 7" id="KW-0520">NAD</keyword>
<evidence type="ECO:0000256" key="5">
    <source>
        <dbReference type="ARBA" id="ARBA00023027"/>
    </source>
</evidence>
<dbReference type="RefSeq" id="WP_135328735.1">
    <property type="nucleotide sequence ID" value="NZ_SRJC01000008.1"/>
</dbReference>
<protein>
    <recommendedName>
        <fullName evidence="3 7">Mannitol-1-phosphate 5-dehydrogenase</fullName>
        <ecNumber evidence="2 7">1.1.1.17</ecNumber>
    </recommendedName>
</protein>
<dbReference type="GO" id="GO:0019592">
    <property type="term" value="P:mannitol catabolic process"/>
    <property type="evidence" value="ECO:0007669"/>
    <property type="project" value="TreeGrafter"/>
</dbReference>
<dbReference type="InterPro" id="IPR013131">
    <property type="entry name" value="Mannitol_DH_N"/>
</dbReference>
<reference evidence="10 11" key="1">
    <citation type="journal article" date="2003" name="Int. J. Syst. Evol. Microbiol.">
        <title>Halobacillus salinus sp. nov., isolated from a salt lake on the coast of the East Sea in Korea.</title>
        <authorList>
            <person name="Yoon J.H."/>
            <person name="Kang K.H."/>
            <person name="Park Y.H."/>
        </authorList>
    </citation>
    <scope>NUCLEOTIDE SEQUENCE [LARGE SCALE GENOMIC DNA]</scope>
    <source>
        <strain evidence="10 11">HSL-3</strain>
    </source>
</reference>
<evidence type="ECO:0000259" key="8">
    <source>
        <dbReference type="Pfam" id="PF01232"/>
    </source>
</evidence>
<dbReference type="EC" id="1.1.1.17" evidence="2 7"/>
<dbReference type="HAMAP" id="MF_00196">
    <property type="entry name" value="Mannitol_dehydrog"/>
    <property type="match status" value="1"/>
</dbReference>
<feature type="domain" description="Mannitol dehydrogenase N-terminal" evidence="8">
    <location>
        <begin position="1"/>
        <end position="187"/>
    </location>
</feature>
<evidence type="ECO:0000256" key="4">
    <source>
        <dbReference type="ARBA" id="ARBA00023002"/>
    </source>
</evidence>
<dbReference type="InterPro" id="IPR008927">
    <property type="entry name" value="6-PGluconate_DH-like_C_sf"/>
</dbReference>
<sequence length="387" mass="43362">MKALHFGAGNIGKGLIGYVLNQSGYRITFVDVDQRTIEQFNSQNSYTFEVLDENRTVETVSPVDAIHSRSEDEVLAAIQDADLITTSVGAGNLAKIAPALATGLLERAAADRPEIDVIANENMINASSALQKEIDQLLTESERDTIHSRTGFPNTAIDRLSLSEEGVTQVEPYYEWIIEEPAVLNRDLPRLEGATYVEDLEPFIERKLYIVNLGHAVTAYAASLQGYATIQSALKETQMEEFLRKALQEAAEYSIQFHGFGADEMNTFIDKTIKRFQNDNVRDPVFRVGRAPIRKLGHDERLIKPTRTLFERGLPVENLVTAIAAAFLFDNPEDDESVTLKAYISKYGINNAVTHFTGIEDPSLQKKIVDRYHNWNESHSLQPTNER</sequence>
<gene>
    <name evidence="7" type="primary">mtlD</name>
    <name evidence="10" type="ORF">E4663_18440</name>
</gene>
<evidence type="ECO:0000256" key="2">
    <source>
        <dbReference type="ARBA" id="ARBA00012939"/>
    </source>
</evidence>
<proteinExistence type="inferred from homology"/>
<evidence type="ECO:0000313" key="10">
    <source>
        <dbReference type="EMBL" id="TGB01131.1"/>
    </source>
</evidence>
<dbReference type="SUPFAM" id="SSF51735">
    <property type="entry name" value="NAD(P)-binding Rossmann-fold domains"/>
    <property type="match status" value="1"/>
</dbReference>
<organism evidence="10 11">
    <name type="scientific">Halobacillus salinus</name>
    <dbReference type="NCBI Taxonomy" id="192814"/>
    <lineage>
        <taxon>Bacteria</taxon>
        <taxon>Bacillati</taxon>
        <taxon>Bacillota</taxon>
        <taxon>Bacilli</taxon>
        <taxon>Bacillales</taxon>
        <taxon>Bacillaceae</taxon>
        <taxon>Halobacillus</taxon>
    </lineage>
</organism>
<accession>A0A4Z0GU18</accession>
<dbReference type="Pfam" id="PF01232">
    <property type="entry name" value="Mannitol_dh"/>
    <property type="match status" value="1"/>
</dbReference>
<dbReference type="InterPro" id="IPR013328">
    <property type="entry name" value="6PGD_dom2"/>
</dbReference>
<dbReference type="GO" id="GO:0008926">
    <property type="term" value="F:mannitol-1-phosphate 5-dehydrogenase activity"/>
    <property type="evidence" value="ECO:0007669"/>
    <property type="project" value="UniProtKB-UniRule"/>
</dbReference>
<evidence type="ECO:0000256" key="3">
    <source>
        <dbReference type="ARBA" id="ARBA00016219"/>
    </source>
</evidence>
<comment type="caution">
    <text evidence="7">Lacks conserved residue(s) required for the propagation of feature annotation.</text>
</comment>
<dbReference type="Proteomes" id="UP000297982">
    <property type="component" value="Unassembled WGS sequence"/>
</dbReference>
<dbReference type="InterPro" id="IPR013118">
    <property type="entry name" value="Mannitol_DH_C"/>
</dbReference>
<dbReference type="Gene3D" id="1.10.1040.10">
    <property type="entry name" value="N-(1-d-carboxylethyl)-l-norvaline Dehydrogenase, domain 2"/>
    <property type="match status" value="1"/>
</dbReference>
<evidence type="ECO:0000259" key="9">
    <source>
        <dbReference type="Pfam" id="PF08125"/>
    </source>
</evidence>
<dbReference type="GO" id="GO:0005829">
    <property type="term" value="C:cytosol"/>
    <property type="evidence" value="ECO:0007669"/>
    <property type="project" value="TreeGrafter"/>
</dbReference>
<dbReference type="Pfam" id="PF08125">
    <property type="entry name" value="Mannitol_dh_C"/>
    <property type="match status" value="1"/>
</dbReference>
<dbReference type="EMBL" id="SRJC01000008">
    <property type="protein sequence ID" value="TGB01131.1"/>
    <property type="molecule type" value="Genomic_DNA"/>
</dbReference>
<name>A0A4Z0GU18_9BACI</name>
<dbReference type="AlphaFoldDB" id="A0A4Z0GU18"/>
<evidence type="ECO:0000313" key="11">
    <source>
        <dbReference type="Proteomes" id="UP000297982"/>
    </source>
</evidence>
<feature type="domain" description="Mannitol dehydrogenase C-terminal" evidence="9">
    <location>
        <begin position="199"/>
        <end position="369"/>
    </location>
</feature>
<evidence type="ECO:0000256" key="1">
    <source>
        <dbReference type="ARBA" id="ARBA00006541"/>
    </source>
</evidence>
<dbReference type="SUPFAM" id="SSF48179">
    <property type="entry name" value="6-phosphogluconate dehydrogenase C-terminal domain-like"/>
    <property type="match status" value="1"/>
</dbReference>
<dbReference type="Gene3D" id="3.40.50.720">
    <property type="entry name" value="NAD(P)-binding Rossmann-like Domain"/>
    <property type="match status" value="1"/>
</dbReference>
<comment type="similarity">
    <text evidence="1 7">Belongs to the mannitol dehydrogenase family.</text>
</comment>
<evidence type="ECO:0000256" key="7">
    <source>
        <dbReference type="HAMAP-Rule" id="MF_00196"/>
    </source>
</evidence>
<comment type="catalytic activity">
    <reaction evidence="6 7">
        <text>D-mannitol 1-phosphate + NAD(+) = beta-D-fructose 6-phosphate + NADH + H(+)</text>
        <dbReference type="Rhea" id="RHEA:19661"/>
        <dbReference type="ChEBI" id="CHEBI:15378"/>
        <dbReference type="ChEBI" id="CHEBI:57540"/>
        <dbReference type="ChEBI" id="CHEBI:57634"/>
        <dbReference type="ChEBI" id="CHEBI:57945"/>
        <dbReference type="ChEBI" id="CHEBI:61381"/>
        <dbReference type="EC" id="1.1.1.17"/>
    </reaction>
</comment>
<dbReference type="NCBIfam" id="NF002652">
    <property type="entry name" value="PRK02318.2-5"/>
    <property type="match status" value="1"/>
</dbReference>
<dbReference type="InterPro" id="IPR023028">
    <property type="entry name" value="Mannitol_1_phos_5_DH"/>
</dbReference>
<keyword evidence="4 7" id="KW-0560">Oxidoreductase</keyword>
<evidence type="ECO:0000256" key="6">
    <source>
        <dbReference type="ARBA" id="ARBA00048615"/>
    </source>
</evidence>
<dbReference type="PANTHER" id="PTHR30524:SF0">
    <property type="entry name" value="ALTRONATE OXIDOREDUCTASE-RELATED"/>
    <property type="match status" value="1"/>
</dbReference>
<dbReference type="InterPro" id="IPR036291">
    <property type="entry name" value="NAD(P)-bd_dom_sf"/>
</dbReference>
<dbReference type="PANTHER" id="PTHR30524">
    <property type="entry name" value="MANNITOL-1-PHOSPHATE 5-DEHYDROGENASE"/>
    <property type="match status" value="1"/>
</dbReference>
<comment type="caution">
    <text evidence="10">The sequence shown here is derived from an EMBL/GenBank/DDBJ whole genome shotgun (WGS) entry which is preliminary data.</text>
</comment>